<dbReference type="EMBL" id="JAERMS010000006">
    <property type="protein sequence ID" value="MBO1362830.1"/>
    <property type="molecule type" value="Genomic_DNA"/>
</dbReference>
<dbReference type="RefSeq" id="WP_107580985.1">
    <property type="nucleotide sequence ID" value="NZ_JAERMS010000006.1"/>
</dbReference>
<name>A0ABS3M3X9_9BACT</name>
<accession>A0ABS3M3X9</accession>
<evidence type="ECO:0008006" key="3">
    <source>
        <dbReference type="Google" id="ProtNLM"/>
    </source>
</evidence>
<reference evidence="1 2" key="1">
    <citation type="submission" date="2021-01" db="EMBL/GenBank/DDBJ databases">
        <title>Prevotella A2931 sp. nov.</title>
        <authorList>
            <person name="Buhl M."/>
            <person name="Oberhettinger P."/>
        </authorList>
    </citation>
    <scope>NUCLEOTIDE SEQUENCE [LARGE SCALE GENOMIC DNA]</scope>
    <source>
        <strain evidence="1 2">A2931</strain>
    </source>
</reference>
<keyword evidence="2" id="KW-1185">Reference proteome</keyword>
<evidence type="ECO:0000313" key="1">
    <source>
        <dbReference type="EMBL" id="MBO1362830.1"/>
    </source>
</evidence>
<evidence type="ECO:0000313" key="2">
    <source>
        <dbReference type="Proteomes" id="UP000664265"/>
    </source>
</evidence>
<protein>
    <recommendedName>
        <fullName evidence="3">DUF4494 domain-containing protein</fullName>
    </recommendedName>
</protein>
<organism evidence="1 2">
    <name type="scientific">Prevotella illustrans</name>
    <dbReference type="NCBI Taxonomy" id="2800387"/>
    <lineage>
        <taxon>Bacteria</taxon>
        <taxon>Pseudomonadati</taxon>
        <taxon>Bacteroidota</taxon>
        <taxon>Bacteroidia</taxon>
        <taxon>Bacteroidales</taxon>
        <taxon>Prevotellaceae</taxon>
        <taxon>Prevotella</taxon>
    </lineage>
</organism>
<comment type="caution">
    <text evidence="1">The sequence shown here is derived from an EMBL/GenBank/DDBJ whole genome shotgun (WGS) entry which is preliminary data.</text>
</comment>
<proteinExistence type="predicted"/>
<sequence length="191" mass="22099">MANWASTSYRIEGSKSDLERVYGVIDDFMSERRKPVEENAAKEWEGNIVKALGATDEQVSKNYLRGFIQEYEMDGNTIRIEAEEAWGATDFRHVLAMLMPELTIYFIVEEPGCEVYATNDDGGRYFPEKFYVDACVNGDYQSEYFETEEQAMAYAAELLDMEKMTQAKLESWNEDQEGDDFIYIHEFEIVA</sequence>
<dbReference type="Proteomes" id="UP000664265">
    <property type="component" value="Unassembled WGS sequence"/>
</dbReference>
<gene>
    <name evidence="1" type="ORF">JHU38_03390</name>
</gene>